<keyword evidence="5 12" id="KW-1133">Transmembrane helix</keyword>
<keyword evidence="8" id="KW-0350">Heme biosynthesis</keyword>
<keyword evidence="2" id="KW-1003">Cell membrane</keyword>
<dbReference type="PANTHER" id="PTHR35457">
    <property type="entry name" value="HEME A SYNTHASE"/>
    <property type="match status" value="1"/>
</dbReference>
<evidence type="ECO:0000256" key="3">
    <source>
        <dbReference type="ARBA" id="ARBA00022692"/>
    </source>
</evidence>
<feature type="transmembrane region" description="Helical" evidence="12">
    <location>
        <begin position="280"/>
        <end position="301"/>
    </location>
</feature>
<keyword evidence="14" id="KW-1185">Reference proteome</keyword>
<keyword evidence="10" id="KW-1015">Disulfide bond</keyword>
<evidence type="ECO:0000256" key="8">
    <source>
        <dbReference type="ARBA" id="ARBA00023133"/>
    </source>
</evidence>
<evidence type="ECO:0000256" key="6">
    <source>
        <dbReference type="ARBA" id="ARBA00023002"/>
    </source>
</evidence>
<sequence length="332" mass="34593">MPAPESAPTRTLPFSRLLPDSVRTSTRVLAWLVLVSNVVIVGTGGLVRLTGSGMGCPNWPNCTEGSLVPTAALSWHSLIEFGNRTLTGVLIVIALLAFLSVVRLRASRPELFALTLANGLGIILQAVVGGVIVWLHLPPSLVGIHFVISAALVANAAAYIARVYGGAGPRRRAVSKGFAILTHVTSAAVAVTVLIGILLTGAGPHAGDDAAARNGLDPVLWQHIHAWPAYVTFALTVVLFVWSWRTPPSLRLQLFTGLLLAVELVQIGVGLWQARTGLPIALVNTHMVLAVSLVAAMTAVVMHLKTTDASAAPEAAAEASSGSLSSGSVRAH</sequence>
<feature type="transmembrane region" description="Helical" evidence="12">
    <location>
        <begin position="111"/>
        <end position="137"/>
    </location>
</feature>
<evidence type="ECO:0000256" key="9">
    <source>
        <dbReference type="ARBA" id="ARBA00023136"/>
    </source>
</evidence>
<evidence type="ECO:0000256" key="5">
    <source>
        <dbReference type="ARBA" id="ARBA00022989"/>
    </source>
</evidence>
<keyword evidence="6" id="KW-0560">Oxidoreductase</keyword>
<dbReference type="InterPro" id="IPR050450">
    <property type="entry name" value="COX15/CtaA_HemeA_synthase"/>
</dbReference>
<dbReference type="RefSeq" id="WP_397557886.1">
    <property type="nucleotide sequence ID" value="NZ_JBIQWL010000009.1"/>
</dbReference>
<accession>A0ABW7QE51</accession>
<feature type="transmembrane region" description="Helical" evidence="12">
    <location>
        <begin position="219"/>
        <end position="242"/>
    </location>
</feature>
<proteinExistence type="predicted"/>
<dbReference type="PANTHER" id="PTHR35457:SF1">
    <property type="entry name" value="HEME A SYNTHASE"/>
    <property type="match status" value="1"/>
</dbReference>
<evidence type="ECO:0000313" key="14">
    <source>
        <dbReference type="Proteomes" id="UP001610861"/>
    </source>
</evidence>
<feature type="transmembrane region" description="Helical" evidence="12">
    <location>
        <begin position="177"/>
        <end position="199"/>
    </location>
</feature>
<dbReference type="EMBL" id="JBIQWL010000009">
    <property type="protein sequence ID" value="MFH8252457.1"/>
    <property type="molecule type" value="Genomic_DNA"/>
</dbReference>
<gene>
    <name evidence="13" type="ORF">ACH3VR_18970</name>
</gene>
<feature type="transmembrane region" description="Helical" evidence="12">
    <location>
        <begin position="254"/>
        <end position="274"/>
    </location>
</feature>
<evidence type="ECO:0000256" key="7">
    <source>
        <dbReference type="ARBA" id="ARBA00023004"/>
    </source>
</evidence>
<organism evidence="13 14">
    <name type="scientific">Microbacterium alkaliflavum</name>
    <dbReference type="NCBI Taxonomy" id="3248839"/>
    <lineage>
        <taxon>Bacteria</taxon>
        <taxon>Bacillati</taxon>
        <taxon>Actinomycetota</taxon>
        <taxon>Actinomycetes</taxon>
        <taxon>Micrococcales</taxon>
        <taxon>Microbacteriaceae</taxon>
        <taxon>Microbacterium</taxon>
    </lineage>
</organism>
<evidence type="ECO:0000256" key="11">
    <source>
        <dbReference type="ARBA" id="ARBA00023444"/>
    </source>
</evidence>
<comment type="pathway">
    <text evidence="11">Porphyrin-containing compound metabolism.</text>
</comment>
<name>A0ABW7QE51_9MICO</name>
<evidence type="ECO:0000256" key="12">
    <source>
        <dbReference type="SAM" id="Phobius"/>
    </source>
</evidence>
<dbReference type="InterPro" id="IPR003780">
    <property type="entry name" value="COX15/CtaA_fam"/>
</dbReference>
<reference evidence="13 14" key="1">
    <citation type="submission" date="2024-09" db="EMBL/GenBank/DDBJ databases">
        <authorList>
            <person name="Pan X."/>
        </authorList>
    </citation>
    <scope>NUCLEOTIDE SEQUENCE [LARGE SCALE GENOMIC DNA]</scope>
    <source>
        <strain evidence="13 14">B2969</strain>
    </source>
</reference>
<feature type="transmembrane region" description="Helical" evidence="12">
    <location>
        <begin position="85"/>
        <end position="104"/>
    </location>
</feature>
<keyword evidence="7" id="KW-0408">Iron</keyword>
<dbReference type="Proteomes" id="UP001610861">
    <property type="component" value="Unassembled WGS sequence"/>
</dbReference>
<keyword evidence="9 12" id="KW-0472">Membrane</keyword>
<protein>
    <submittedName>
        <fullName evidence="13">Heme A synthase</fullName>
    </submittedName>
</protein>
<evidence type="ECO:0000256" key="1">
    <source>
        <dbReference type="ARBA" id="ARBA00004141"/>
    </source>
</evidence>
<comment type="caution">
    <text evidence="13">The sequence shown here is derived from an EMBL/GenBank/DDBJ whole genome shotgun (WGS) entry which is preliminary data.</text>
</comment>
<evidence type="ECO:0000313" key="13">
    <source>
        <dbReference type="EMBL" id="MFH8252457.1"/>
    </source>
</evidence>
<feature type="transmembrane region" description="Helical" evidence="12">
    <location>
        <begin position="28"/>
        <end position="49"/>
    </location>
</feature>
<dbReference type="Pfam" id="PF02628">
    <property type="entry name" value="COX15-CtaA"/>
    <property type="match status" value="2"/>
</dbReference>
<evidence type="ECO:0000256" key="4">
    <source>
        <dbReference type="ARBA" id="ARBA00022723"/>
    </source>
</evidence>
<evidence type="ECO:0000256" key="10">
    <source>
        <dbReference type="ARBA" id="ARBA00023157"/>
    </source>
</evidence>
<keyword evidence="4" id="KW-0479">Metal-binding</keyword>
<evidence type="ECO:0000256" key="2">
    <source>
        <dbReference type="ARBA" id="ARBA00022475"/>
    </source>
</evidence>
<keyword evidence="3 12" id="KW-0812">Transmembrane</keyword>
<feature type="transmembrane region" description="Helical" evidence="12">
    <location>
        <begin position="143"/>
        <end position="165"/>
    </location>
</feature>
<comment type="subcellular location">
    <subcellularLocation>
        <location evidence="1">Membrane</location>
        <topology evidence="1">Multi-pass membrane protein</topology>
    </subcellularLocation>
</comment>